<reference evidence="1 2" key="1">
    <citation type="submission" date="2023-07" db="EMBL/GenBank/DDBJ databases">
        <title>Functional and genomic diversity of the sorghum phyllosphere microbiome.</title>
        <authorList>
            <person name="Shade A."/>
        </authorList>
    </citation>
    <scope>NUCLEOTIDE SEQUENCE [LARGE SCALE GENOMIC DNA]</scope>
    <source>
        <strain evidence="1 2">SORGH_AS_1064</strain>
    </source>
</reference>
<proteinExistence type="predicted"/>
<evidence type="ECO:0000313" key="1">
    <source>
        <dbReference type="EMBL" id="MDQ1098080.1"/>
    </source>
</evidence>
<evidence type="ECO:0008006" key="3">
    <source>
        <dbReference type="Google" id="ProtNLM"/>
    </source>
</evidence>
<comment type="caution">
    <text evidence="1">The sequence shown here is derived from an EMBL/GenBank/DDBJ whole genome shotgun (WGS) entry which is preliminary data.</text>
</comment>
<name>A0ABU0TM05_9FLAO</name>
<dbReference type="Proteomes" id="UP001225072">
    <property type="component" value="Unassembled WGS sequence"/>
</dbReference>
<protein>
    <recommendedName>
        <fullName evidence="3">LisH domain-containing protein</fullName>
    </recommendedName>
</protein>
<accession>A0ABU0TM05</accession>
<gene>
    <name evidence="1" type="ORF">QE404_003227</name>
</gene>
<evidence type="ECO:0000313" key="2">
    <source>
        <dbReference type="Proteomes" id="UP001225072"/>
    </source>
</evidence>
<sequence length="58" mass="6757">MSADTELLKLLLLEYLVEHFNITHFEEKLNAARIAHESTSPTHTCLMKIINVSKYIRE</sequence>
<dbReference type="EMBL" id="JAUTAL010000001">
    <property type="protein sequence ID" value="MDQ1098080.1"/>
    <property type="molecule type" value="Genomic_DNA"/>
</dbReference>
<organism evidence="1 2">
    <name type="scientific">Chryseobacterium camelliae</name>
    <dbReference type="NCBI Taxonomy" id="1265445"/>
    <lineage>
        <taxon>Bacteria</taxon>
        <taxon>Pseudomonadati</taxon>
        <taxon>Bacteroidota</taxon>
        <taxon>Flavobacteriia</taxon>
        <taxon>Flavobacteriales</taxon>
        <taxon>Weeksellaceae</taxon>
        <taxon>Chryseobacterium group</taxon>
        <taxon>Chryseobacterium</taxon>
    </lineage>
</organism>
<keyword evidence="2" id="KW-1185">Reference proteome</keyword>